<keyword evidence="5" id="KW-0408">Iron</keyword>
<dbReference type="SFLD" id="SFLDS00029">
    <property type="entry name" value="Radical_SAM"/>
    <property type="match status" value="1"/>
</dbReference>
<evidence type="ECO:0000256" key="5">
    <source>
        <dbReference type="ARBA" id="ARBA00023004"/>
    </source>
</evidence>
<proteinExistence type="predicted"/>
<comment type="cofactor">
    <cofactor evidence="1">
        <name>[4Fe-4S] cluster</name>
        <dbReference type="ChEBI" id="CHEBI:49883"/>
    </cofactor>
</comment>
<dbReference type="PROSITE" id="PS51918">
    <property type="entry name" value="RADICAL_SAM"/>
    <property type="match status" value="1"/>
</dbReference>
<dbReference type="PANTHER" id="PTHR43273">
    <property type="entry name" value="ANAEROBIC SULFATASE-MATURATING ENZYME HOMOLOG ASLB-RELATED"/>
    <property type="match status" value="1"/>
</dbReference>
<reference evidence="8" key="1">
    <citation type="submission" date="2021-12" db="EMBL/GenBank/DDBJ databases">
        <authorList>
            <person name="Cha I.-T."/>
            <person name="Lee K.-E."/>
            <person name="Park S.-J."/>
        </authorList>
    </citation>
    <scope>NUCLEOTIDE SEQUENCE</scope>
    <source>
        <strain evidence="8">YSM-43</strain>
    </source>
</reference>
<evidence type="ECO:0000256" key="6">
    <source>
        <dbReference type="ARBA" id="ARBA00023014"/>
    </source>
</evidence>
<sequence length="424" mass="48195">MNKNINPICKTFVVKIASRCNINCSYCYMYNMGDESYKGQPKVMSIETLEKMITRAKEHCLDNNLNRFTFVLHGGEPLLAGKKFVENFVNTANTIFKETQVEVFFTLQTNGLLLTDDWCQLLKRLKISLGISLDGLKEDNDKNRKDHKGNGTYDKVIKALTLTQKEEHTLDAGLLSVININSSPTNIYKSFKSLNVFSTDFLIPEANYDSLPIMPNTGDFLNSETPYGDWLIELFNIWFNDKDKLYIRRFQQYIYSIMGADINGDDMGNSNNEVLVIETNGDYEAVDALKICGNNFTKSSANVSNYTVSQAMETKLAKEYYSSHFNLPSKCIACPISETCGGGYIPHRYSSKNGFNNPSVYCNDLLKLITHIQNIVIDEIPYTLRKESGIEKITYENALEIIKETLPTIEKPKYTEILESFSIK</sequence>
<reference evidence="8" key="2">
    <citation type="submission" date="2022-04" db="EMBL/GenBank/DDBJ databases">
        <title>Complete Genome Sequence of Flavobacterium sediminilitoris YSM-43, Isolated from a Tidal Sediment.</title>
        <authorList>
            <person name="Lee P.A."/>
        </authorList>
    </citation>
    <scope>NUCLEOTIDE SEQUENCE</scope>
    <source>
        <strain evidence="8">YSM-43</strain>
    </source>
</reference>
<dbReference type="Proteomes" id="UP000830454">
    <property type="component" value="Chromosome"/>
</dbReference>
<dbReference type="PANTHER" id="PTHR43273:SF8">
    <property type="entry name" value="RADICAL SAM DOMAIN PROTEIN"/>
    <property type="match status" value="1"/>
</dbReference>
<dbReference type="InterPro" id="IPR000385">
    <property type="entry name" value="MoaA_NifB_PqqE_Fe-S-bd_CS"/>
</dbReference>
<keyword evidence="4" id="KW-0479">Metal-binding</keyword>
<dbReference type="InterPro" id="IPR023867">
    <property type="entry name" value="Sulphatase_maturase_rSAM"/>
</dbReference>
<feature type="domain" description="Radical SAM core" evidence="7">
    <location>
        <begin position="6"/>
        <end position="240"/>
    </location>
</feature>
<dbReference type="EMBL" id="CP090145">
    <property type="protein sequence ID" value="UOX32808.1"/>
    <property type="molecule type" value="Genomic_DNA"/>
</dbReference>
<dbReference type="Pfam" id="PF04055">
    <property type="entry name" value="Radical_SAM"/>
    <property type="match status" value="1"/>
</dbReference>
<dbReference type="InterPro" id="IPR007197">
    <property type="entry name" value="rSAM"/>
</dbReference>
<dbReference type="InterPro" id="IPR058240">
    <property type="entry name" value="rSAM_sf"/>
</dbReference>
<accession>A0ABY4HJE5</accession>
<dbReference type="InterPro" id="IPR013785">
    <property type="entry name" value="Aldolase_TIM"/>
</dbReference>
<dbReference type="SFLD" id="SFLDG01072">
    <property type="entry name" value="dehydrogenase_like"/>
    <property type="match status" value="1"/>
</dbReference>
<protein>
    <submittedName>
        <fullName evidence="8">Radical SAM protein</fullName>
    </submittedName>
</protein>
<keyword evidence="2" id="KW-0004">4Fe-4S</keyword>
<dbReference type="SFLD" id="SFLDG01067">
    <property type="entry name" value="SPASM/twitch_domain_containing"/>
    <property type="match status" value="1"/>
</dbReference>
<evidence type="ECO:0000256" key="4">
    <source>
        <dbReference type="ARBA" id="ARBA00022723"/>
    </source>
</evidence>
<name>A0ABY4HJE5_9FLAO</name>
<keyword evidence="3" id="KW-0949">S-adenosyl-L-methionine</keyword>
<dbReference type="SUPFAM" id="SSF102114">
    <property type="entry name" value="Radical SAM enzymes"/>
    <property type="match status" value="1"/>
</dbReference>
<organism evidence="8 9">
    <name type="scientific">Flavobacterium sediminilitoris</name>
    <dbReference type="NCBI Taxonomy" id="2024526"/>
    <lineage>
        <taxon>Bacteria</taxon>
        <taxon>Pseudomonadati</taxon>
        <taxon>Bacteroidota</taxon>
        <taxon>Flavobacteriia</taxon>
        <taxon>Flavobacteriales</taxon>
        <taxon>Flavobacteriaceae</taxon>
        <taxon>Flavobacterium</taxon>
    </lineage>
</organism>
<dbReference type="RefSeq" id="WP_246915630.1">
    <property type="nucleotide sequence ID" value="NZ_CP090145.1"/>
</dbReference>
<gene>
    <name evidence="8" type="ORF">LXD69_12250</name>
</gene>
<keyword evidence="6" id="KW-0411">Iron-sulfur</keyword>
<dbReference type="SFLD" id="SFLDG01386">
    <property type="entry name" value="main_SPASM_domain-containing"/>
    <property type="match status" value="1"/>
</dbReference>
<keyword evidence="9" id="KW-1185">Reference proteome</keyword>
<dbReference type="PROSITE" id="PS01305">
    <property type="entry name" value="MOAA_NIFB_PQQE"/>
    <property type="match status" value="1"/>
</dbReference>
<evidence type="ECO:0000259" key="7">
    <source>
        <dbReference type="PROSITE" id="PS51918"/>
    </source>
</evidence>
<evidence type="ECO:0000313" key="8">
    <source>
        <dbReference type="EMBL" id="UOX32808.1"/>
    </source>
</evidence>
<dbReference type="Gene3D" id="3.20.20.70">
    <property type="entry name" value="Aldolase class I"/>
    <property type="match status" value="1"/>
</dbReference>
<evidence type="ECO:0000256" key="2">
    <source>
        <dbReference type="ARBA" id="ARBA00022485"/>
    </source>
</evidence>
<evidence type="ECO:0000313" key="9">
    <source>
        <dbReference type="Proteomes" id="UP000830454"/>
    </source>
</evidence>
<evidence type="ECO:0000256" key="1">
    <source>
        <dbReference type="ARBA" id="ARBA00001966"/>
    </source>
</evidence>
<evidence type="ECO:0000256" key="3">
    <source>
        <dbReference type="ARBA" id="ARBA00022691"/>
    </source>
</evidence>
<dbReference type="CDD" id="cd01335">
    <property type="entry name" value="Radical_SAM"/>
    <property type="match status" value="1"/>
</dbReference>